<dbReference type="AlphaFoldDB" id="A0A0F9AZL6"/>
<accession>A0A0F9AZL6</accession>
<reference evidence="3" key="1">
    <citation type="journal article" date="2015" name="Nature">
        <title>Complex archaea that bridge the gap between prokaryotes and eukaryotes.</title>
        <authorList>
            <person name="Spang A."/>
            <person name="Saw J.H."/>
            <person name="Jorgensen S.L."/>
            <person name="Zaremba-Niedzwiedzka K."/>
            <person name="Martijn J."/>
            <person name="Lind A.E."/>
            <person name="van Eijk R."/>
            <person name="Schleper C."/>
            <person name="Guy L."/>
            <person name="Ettema T.J."/>
        </authorList>
    </citation>
    <scope>NUCLEOTIDE SEQUENCE</scope>
</reference>
<feature type="non-terminal residue" evidence="3">
    <location>
        <position position="236"/>
    </location>
</feature>
<evidence type="ECO:0000256" key="1">
    <source>
        <dbReference type="SAM" id="Coils"/>
    </source>
</evidence>
<sequence length="236" mass="26675">MTNEIQEYSQTQAALSVLRERYTNVTFAVATTDGMKAAKEARADVRGYRTGLEKMRKELKAPALERSRLIDAEARSITEELLELEKPIDIQIKKFEAKIEAERQAKIEAEVKRVEDIQDRIAELRSAVTAVSCMGTPTSEKVQDFIDDINAIAVDSSFGEFEDQAKDAKTATLATLRELFAAAIEREKEAARIAAEREELDKLRAEAEKREVAARKRRETAEAKAREKRKAEDKQQ</sequence>
<protein>
    <recommendedName>
        <fullName evidence="4">DUF1351 domain-containing protein</fullName>
    </recommendedName>
</protein>
<gene>
    <name evidence="3" type="ORF">LCGC14_2590780</name>
</gene>
<evidence type="ECO:0000313" key="3">
    <source>
        <dbReference type="EMBL" id="KKL06962.1"/>
    </source>
</evidence>
<keyword evidence="1" id="KW-0175">Coiled coil</keyword>
<feature type="region of interest" description="Disordered" evidence="2">
    <location>
        <begin position="204"/>
        <end position="236"/>
    </location>
</feature>
<evidence type="ECO:0008006" key="4">
    <source>
        <dbReference type="Google" id="ProtNLM"/>
    </source>
</evidence>
<name>A0A0F9AZL6_9ZZZZ</name>
<feature type="coiled-coil region" evidence="1">
    <location>
        <begin position="92"/>
        <end position="127"/>
    </location>
</feature>
<proteinExistence type="predicted"/>
<organism evidence="3">
    <name type="scientific">marine sediment metagenome</name>
    <dbReference type="NCBI Taxonomy" id="412755"/>
    <lineage>
        <taxon>unclassified sequences</taxon>
        <taxon>metagenomes</taxon>
        <taxon>ecological metagenomes</taxon>
    </lineage>
</organism>
<dbReference type="EMBL" id="LAZR01043481">
    <property type="protein sequence ID" value="KKL06962.1"/>
    <property type="molecule type" value="Genomic_DNA"/>
</dbReference>
<comment type="caution">
    <text evidence="3">The sequence shown here is derived from an EMBL/GenBank/DDBJ whole genome shotgun (WGS) entry which is preliminary data.</text>
</comment>
<evidence type="ECO:0000256" key="2">
    <source>
        <dbReference type="SAM" id="MobiDB-lite"/>
    </source>
</evidence>